<protein>
    <submittedName>
        <fullName evidence="1">Uncharacterized protein</fullName>
    </submittedName>
</protein>
<name>A0A7S3GI21_9EUKA</name>
<sequence>MPFDPAKYVKEASIAFADGMIQDYVSDTKDGAPFVPVAILHAVSKAAEKIFADHKRGKFNDLSALKIKMVLLESLGAKSIGKTFPSAFKQAMETLQECIQIRENSERILTFISEIRHKKVKSPPEFPTVSKYLSMAAAFAAQHGAELAHDFWFVDSINDTVLGERNNSAGTDKFACRARPFMMSCKAAKQLKAKGDSSVYDVVQKNNFGGIIATIEGILDLCQGSQPKSGPSYMKEVEALPSRLDVKDGAEAKSTEMPKEVTKFLDKLGFEVKECMDVYALGNTPDWKKYPFAHGALAGAHDRYLKNTPWADESVKVHFDDLPQSEQSRDCPVLAATLFGLLKQTRN</sequence>
<evidence type="ECO:0000313" key="1">
    <source>
        <dbReference type="EMBL" id="CAE0266986.1"/>
    </source>
</evidence>
<reference evidence="1" key="1">
    <citation type="submission" date="2021-01" db="EMBL/GenBank/DDBJ databases">
        <authorList>
            <person name="Corre E."/>
            <person name="Pelletier E."/>
            <person name="Niang G."/>
            <person name="Scheremetjew M."/>
            <person name="Finn R."/>
            <person name="Kale V."/>
            <person name="Holt S."/>
            <person name="Cochrane G."/>
            <person name="Meng A."/>
            <person name="Brown T."/>
            <person name="Cohen L."/>
        </authorList>
    </citation>
    <scope>NUCLEOTIDE SEQUENCE</scope>
    <source>
        <strain evidence="1">NIES-2562</strain>
    </source>
</reference>
<accession>A0A7S3GI21</accession>
<organism evidence="1">
    <name type="scientific">Palpitomonas bilix</name>
    <dbReference type="NCBI Taxonomy" id="652834"/>
    <lineage>
        <taxon>Eukaryota</taxon>
        <taxon>Eukaryota incertae sedis</taxon>
    </lineage>
</organism>
<proteinExistence type="predicted"/>
<dbReference type="EMBL" id="HBIB01044823">
    <property type="protein sequence ID" value="CAE0266986.1"/>
    <property type="molecule type" value="Transcribed_RNA"/>
</dbReference>
<gene>
    <name evidence="1" type="ORF">PBIL07802_LOCUS29329</name>
</gene>
<dbReference type="AlphaFoldDB" id="A0A7S3GI21"/>